<accession>A0A2R8BL24</accession>
<dbReference type="InterPro" id="IPR013320">
    <property type="entry name" value="ConA-like_dom_sf"/>
</dbReference>
<reference evidence="1 2" key="1">
    <citation type="submission" date="2018-03" db="EMBL/GenBank/DDBJ databases">
        <authorList>
            <person name="Keele B.F."/>
        </authorList>
    </citation>
    <scope>NUCLEOTIDE SEQUENCE [LARGE SCALE GENOMIC DNA]</scope>
    <source>
        <strain evidence="1 2">CECT 8626</strain>
    </source>
</reference>
<evidence type="ECO:0000313" key="2">
    <source>
        <dbReference type="Proteomes" id="UP000244924"/>
    </source>
</evidence>
<dbReference type="Gene3D" id="2.60.120.200">
    <property type="match status" value="1"/>
</dbReference>
<evidence type="ECO:0000313" key="1">
    <source>
        <dbReference type="EMBL" id="SPH24105.1"/>
    </source>
</evidence>
<dbReference type="Pfam" id="PF13385">
    <property type="entry name" value="Laminin_G_3"/>
    <property type="match status" value="1"/>
</dbReference>
<gene>
    <name evidence="1" type="ORF">DEA8626_03154</name>
</gene>
<dbReference type="RefSeq" id="WP_108854165.1">
    <property type="nucleotide sequence ID" value="NZ_OMOQ01000003.1"/>
</dbReference>
<dbReference type="Proteomes" id="UP000244924">
    <property type="component" value="Unassembled WGS sequence"/>
</dbReference>
<organism evidence="1 2">
    <name type="scientific">Albidovulum aquaemixtae</name>
    <dbReference type="NCBI Taxonomy" id="1542388"/>
    <lineage>
        <taxon>Bacteria</taxon>
        <taxon>Pseudomonadati</taxon>
        <taxon>Pseudomonadota</taxon>
        <taxon>Alphaproteobacteria</taxon>
        <taxon>Rhodobacterales</taxon>
        <taxon>Paracoccaceae</taxon>
        <taxon>Albidovulum</taxon>
    </lineage>
</organism>
<dbReference type="AlphaFoldDB" id="A0A2R8BL24"/>
<sequence length="747" mass="77973">MISLSAISVVQRQRGDGSAPPPPTGSVTLASFSADRAIFDSGAGIGQAQATIPLSGTGTAGEVVQARAVSLDDGGATTTAWADVATADAGGAWSGTITAPRSASWFRPEVRLRSQPGVAAQGAARFGVGHVIAIWGQSGPDRILSSFYDNSTPPTVADPEAVQIFHGAAVTPQRHHITDAQPMTAAAAAMAETLIAARPGEKFAVIFHTVPGTDPRALVNDADGSRDWAADKALHDFATADGQQVGLAAMAWFASPGNLGADYGEALFPLFSAKRTDGTPVAFPATISYGSGQSYAADHWFGELYDYSHTRWVPYGPPRYDITADMRDATHILGGGQDFRLADKQSARESWRAMLAVPDATMFLPLGLEPLTYVNGIDDGAGGWADNAHPNGNSPDGTQALARLTVHAILQSAGLTSWMVPEFDQCLWEPTGAWVEVWSSAGPITTTRLARSETALGATLPHWTEVMGFQINGLPAETTQIVNGRARILPNSGVFSYADAIQFGEGGSTGMIAHPDDFFAETWKNLPIVDLGLAGLDGAPVRPLADASVLANTLPAPAQPFKTSASGPYFLNPANVPAGTSAITYAAKVKFAALPGATSILFAQASTGFDVELTSFGHLRLTIEDGTGAKMLSAHVVSLGLATGVWYEFVVSADQIAQVARVKINGTLVATVPFTGTSNGVFQSSRALSFLARNNGLLQFEGDVEYLRAWHSATQTGAVPGTVPDKEILGPASVCNADAWKLGADAT</sequence>
<dbReference type="OrthoDB" id="7785670at2"/>
<proteinExistence type="predicted"/>
<protein>
    <submittedName>
        <fullName evidence="1">Uncharacterized protein</fullName>
    </submittedName>
</protein>
<dbReference type="SUPFAM" id="SSF49899">
    <property type="entry name" value="Concanavalin A-like lectins/glucanases"/>
    <property type="match status" value="1"/>
</dbReference>
<keyword evidence="2" id="KW-1185">Reference proteome</keyword>
<name>A0A2R8BL24_9RHOB</name>
<dbReference type="EMBL" id="OMOQ01000003">
    <property type="protein sequence ID" value="SPH24105.1"/>
    <property type="molecule type" value="Genomic_DNA"/>
</dbReference>